<protein>
    <recommendedName>
        <fullName evidence="3">Reverse transcriptase zinc-binding domain-containing protein</fullName>
    </recommendedName>
</protein>
<dbReference type="EMBL" id="CACVBM020000421">
    <property type="protein sequence ID" value="CAA7018823.1"/>
    <property type="molecule type" value="Genomic_DNA"/>
</dbReference>
<dbReference type="OrthoDB" id="846389at2759"/>
<organism evidence="1 2">
    <name type="scientific">Microthlaspi erraticum</name>
    <dbReference type="NCBI Taxonomy" id="1685480"/>
    <lineage>
        <taxon>Eukaryota</taxon>
        <taxon>Viridiplantae</taxon>
        <taxon>Streptophyta</taxon>
        <taxon>Embryophyta</taxon>
        <taxon>Tracheophyta</taxon>
        <taxon>Spermatophyta</taxon>
        <taxon>Magnoliopsida</taxon>
        <taxon>eudicotyledons</taxon>
        <taxon>Gunneridae</taxon>
        <taxon>Pentapetalae</taxon>
        <taxon>rosids</taxon>
        <taxon>malvids</taxon>
        <taxon>Brassicales</taxon>
        <taxon>Brassicaceae</taxon>
        <taxon>Coluteocarpeae</taxon>
        <taxon>Microthlaspi</taxon>
    </lineage>
</organism>
<keyword evidence="2" id="KW-1185">Reference proteome</keyword>
<accession>A0A6D2HT06</accession>
<proteinExistence type="predicted"/>
<sequence>MERYQRHLSDTEVCQVCKGGVESILHVLRDCPAIADLWSCIVPIRKRREFFSTSLLPWLYDNLGNDVDMGGYGWSTVFAMAAWWAWKWRC</sequence>
<evidence type="ECO:0000313" key="2">
    <source>
        <dbReference type="Proteomes" id="UP000467841"/>
    </source>
</evidence>
<comment type="caution">
    <text evidence="1">The sequence shown here is derived from an EMBL/GenBank/DDBJ whole genome shotgun (WGS) entry which is preliminary data.</text>
</comment>
<dbReference type="Proteomes" id="UP000467841">
    <property type="component" value="Unassembled WGS sequence"/>
</dbReference>
<gene>
    <name evidence="1" type="ORF">MERR_LOCUS6058</name>
</gene>
<evidence type="ECO:0008006" key="3">
    <source>
        <dbReference type="Google" id="ProtNLM"/>
    </source>
</evidence>
<name>A0A6D2HT06_9BRAS</name>
<evidence type="ECO:0000313" key="1">
    <source>
        <dbReference type="EMBL" id="CAA7018823.1"/>
    </source>
</evidence>
<reference evidence="1" key="1">
    <citation type="submission" date="2020-01" db="EMBL/GenBank/DDBJ databases">
        <authorList>
            <person name="Mishra B."/>
        </authorList>
    </citation>
    <scope>NUCLEOTIDE SEQUENCE [LARGE SCALE GENOMIC DNA]</scope>
</reference>
<dbReference type="AlphaFoldDB" id="A0A6D2HT06"/>